<dbReference type="Gene3D" id="3.40.50.300">
    <property type="entry name" value="P-loop containing nucleotide triphosphate hydrolases"/>
    <property type="match status" value="1"/>
</dbReference>
<evidence type="ECO:0000256" key="6">
    <source>
        <dbReference type="ARBA" id="ARBA00022707"/>
    </source>
</evidence>
<keyword evidence="11" id="KW-0342">GTP-binding</keyword>
<evidence type="ECO:0000256" key="8">
    <source>
        <dbReference type="ARBA" id="ARBA00022824"/>
    </source>
</evidence>
<evidence type="ECO:0000256" key="4">
    <source>
        <dbReference type="ARBA" id="ARBA00020256"/>
    </source>
</evidence>
<dbReference type="GO" id="GO:0003924">
    <property type="term" value="F:GTPase activity"/>
    <property type="evidence" value="ECO:0007669"/>
    <property type="project" value="TreeGrafter"/>
</dbReference>
<dbReference type="GO" id="GO:0043001">
    <property type="term" value="P:Golgi to plasma membrane protein transport"/>
    <property type="evidence" value="ECO:0007669"/>
    <property type="project" value="TreeGrafter"/>
</dbReference>
<dbReference type="PANTHER" id="PTHR45909:SF1">
    <property type="entry name" value="ADP-RIBOSYLATION FACTOR-RELATED PROTEIN 1"/>
    <property type="match status" value="1"/>
</dbReference>
<dbReference type="InterPro" id="IPR019009">
    <property type="entry name" value="SRP_receptor_beta_su"/>
</dbReference>
<keyword evidence="10" id="KW-1133">Transmembrane helix</keyword>
<keyword evidence="15" id="KW-1185">Reference proteome</keyword>
<dbReference type="InterPro" id="IPR027417">
    <property type="entry name" value="P-loop_NTPase"/>
</dbReference>
<keyword evidence="7" id="KW-0547">Nucleotide-binding</keyword>
<evidence type="ECO:0000256" key="12">
    <source>
        <dbReference type="ARBA" id="ARBA00023136"/>
    </source>
</evidence>
<name>A0A250WZB8_9CHLO</name>
<dbReference type="GO" id="GO:0006886">
    <property type="term" value="P:intracellular protein transport"/>
    <property type="evidence" value="ECO:0007669"/>
    <property type="project" value="TreeGrafter"/>
</dbReference>
<gene>
    <name evidence="14" type="ORF">CEUSTIGMA_g3569.t1</name>
</gene>
<evidence type="ECO:0000256" key="7">
    <source>
        <dbReference type="ARBA" id="ARBA00022741"/>
    </source>
</evidence>
<dbReference type="Proteomes" id="UP000232323">
    <property type="component" value="Unassembled WGS sequence"/>
</dbReference>
<keyword evidence="6" id="KW-0519">Myristate</keyword>
<proteinExistence type="inferred from homology"/>
<dbReference type="InterPro" id="IPR024156">
    <property type="entry name" value="Small_GTPase_ARF"/>
</dbReference>
<dbReference type="OrthoDB" id="41266at2759"/>
<keyword evidence="9" id="KW-0813">Transport</keyword>
<keyword evidence="8" id="KW-0256">Endoplasmic reticulum</keyword>
<dbReference type="EMBL" id="BEGY01000015">
    <property type="protein sequence ID" value="GAX76126.1"/>
    <property type="molecule type" value="Genomic_DNA"/>
</dbReference>
<evidence type="ECO:0000256" key="3">
    <source>
        <dbReference type="ARBA" id="ARBA00010290"/>
    </source>
</evidence>
<dbReference type="PANTHER" id="PTHR45909">
    <property type="entry name" value="ADP-RIBOSYLATION FACTOR-RELATED PROTEIN 1"/>
    <property type="match status" value="1"/>
</dbReference>
<evidence type="ECO:0000256" key="10">
    <source>
        <dbReference type="ARBA" id="ARBA00022989"/>
    </source>
</evidence>
<dbReference type="AlphaFoldDB" id="A0A250WZB8"/>
<keyword evidence="6" id="KW-0449">Lipoprotein</keyword>
<dbReference type="STRING" id="1157962.A0A250WZB8"/>
<comment type="similarity">
    <text evidence="3">Belongs to the small GTPase superfamily. Arf family.</text>
</comment>
<keyword evidence="13" id="KW-0675">Receptor</keyword>
<evidence type="ECO:0000256" key="13">
    <source>
        <dbReference type="ARBA" id="ARBA00023170"/>
    </source>
</evidence>
<accession>A0A250WZB8</accession>
<evidence type="ECO:0000256" key="5">
    <source>
        <dbReference type="ARBA" id="ARBA00022692"/>
    </source>
</evidence>
<evidence type="ECO:0000256" key="9">
    <source>
        <dbReference type="ARBA" id="ARBA00022892"/>
    </source>
</evidence>
<comment type="similarity">
    <text evidence="2">Belongs to the SRP receptor beta subunit family.</text>
</comment>
<dbReference type="GO" id="GO:0005789">
    <property type="term" value="C:endoplasmic reticulum membrane"/>
    <property type="evidence" value="ECO:0007669"/>
    <property type="project" value="UniProtKB-SubCell"/>
</dbReference>
<keyword evidence="9" id="KW-0931">ER-Golgi transport</keyword>
<organism evidence="14 15">
    <name type="scientific">Chlamydomonas eustigma</name>
    <dbReference type="NCBI Taxonomy" id="1157962"/>
    <lineage>
        <taxon>Eukaryota</taxon>
        <taxon>Viridiplantae</taxon>
        <taxon>Chlorophyta</taxon>
        <taxon>core chlorophytes</taxon>
        <taxon>Chlorophyceae</taxon>
        <taxon>CS clade</taxon>
        <taxon>Chlamydomonadales</taxon>
        <taxon>Chlamydomonadaceae</taxon>
        <taxon>Chlamydomonas</taxon>
    </lineage>
</organism>
<reference evidence="14 15" key="1">
    <citation type="submission" date="2017-08" db="EMBL/GenBank/DDBJ databases">
        <title>Acidophilic green algal genome provides insights into adaptation to an acidic environment.</title>
        <authorList>
            <person name="Hirooka S."/>
            <person name="Hirose Y."/>
            <person name="Kanesaki Y."/>
            <person name="Higuchi S."/>
            <person name="Fujiwara T."/>
            <person name="Onuma R."/>
            <person name="Era A."/>
            <person name="Ohbayashi R."/>
            <person name="Uzuka A."/>
            <person name="Nozaki H."/>
            <person name="Yoshikawa H."/>
            <person name="Miyagishima S.Y."/>
        </authorList>
    </citation>
    <scope>NUCLEOTIDE SEQUENCE [LARGE SCALE GENOMIC DNA]</scope>
    <source>
        <strain evidence="14 15">NIES-2499</strain>
    </source>
</reference>
<evidence type="ECO:0000256" key="1">
    <source>
        <dbReference type="ARBA" id="ARBA00004389"/>
    </source>
</evidence>
<keyword evidence="12" id="KW-0472">Membrane</keyword>
<dbReference type="GO" id="GO:0005525">
    <property type="term" value="F:GTP binding"/>
    <property type="evidence" value="ECO:0007669"/>
    <property type="project" value="UniProtKB-KW"/>
</dbReference>
<keyword evidence="5" id="KW-0812">Transmembrane</keyword>
<dbReference type="GO" id="GO:0034067">
    <property type="term" value="P:protein localization to Golgi apparatus"/>
    <property type="evidence" value="ECO:0007669"/>
    <property type="project" value="TreeGrafter"/>
</dbReference>
<evidence type="ECO:0000256" key="2">
    <source>
        <dbReference type="ARBA" id="ARBA00005619"/>
    </source>
</evidence>
<protein>
    <recommendedName>
        <fullName evidence="4">Signal recognition particle receptor subunit beta</fullName>
    </recommendedName>
</protein>
<evidence type="ECO:0000256" key="11">
    <source>
        <dbReference type="ARBA" id="ARBA00023134"/>
    </source>
</evidence>
<evidence type="ECO:0000313" key="15">
    <source>
        <dbReference type="Proteomes" id="UP000232323"/>
    </source>
</evidence>
<sequence length="164" mass="18001">MQENEGVCQVLGAGSVRMVDVPGHERSRSKLDKHLKDAKAIVFVLDAADITPHKAEAAEELFEILTHPTASRRKVPLLIACNKMDLDTQAHSLEFIRKTLEKQLDAMRKTRTTLSPEAKAKAAVLGKPEKPFKLSGLRNKITIAPMSALKGDISAIYSFLKSGI</sequence>
<comment type="subcellular location">
    <subcellularLocation>
        <location evidence="1">Endoplasmic reticulum membrane</location>
        <topology evidence="1">Single-pass membrane protein</topology>
    </subcellularLocation>
</comment>
<dbReference type="Pfam" id="PF09439">
    <property type="entry name" value="SRPRB"/>
    <property type="match status" value="1"/>
</dbReference>
<dbReference type="GO" id="GO:0005794">
    <property type="term" value="C:Golgi apparatus"/>
    <property type="evidence" value="ECO:0007669"/>
    <property type="project" value="TreeGrafter"/>
</dbReference>
<dbReference type="SUPFAM" id="SSF52540">
    <property type="entry name" value="P-loop containing nucleoside triphosphate hydrolases"/>
    <property type="match status" value="1"/>
</dbReference>
<evidence type="ECO:0000313" key="14">
    <source>
        <dbReference type="EMBL" id="GAX76126.1"/>
    </source>
</evidence>
<comment type="caution">
    <text evidence="14">The sequence shown here is derived from an EMBL/GenBank/DDBJ whole genome shotgun (WGS) entry which is preliminary data.</text>
</comment>